<feature type="region of interest" description="Disordered" evidence="1">
    <location>
        <begin position="71"/>
        <end position="92"/>
    </location>
</feature>
<protein>
    <recommendedName>
        <fullName evidence="4">Acyl-CoA carboxylase epsilon subunit</fullName>
    </recommendedName>
</protein>
<sequence length="92" mass="9323">MSGPGPGAEKGRASDPPGPDIRVTRGRADERELAALTVVLAMLVRSRTGASASDQAGATAVPGWRPAEMGGWTAAGSWADAPPPGVRHPRVA</sequence>
<dbReference type="Pfam" id="PF13822">
    <property type="entry name" value="ACC_epsilon"/>
    <property type="match status" value="1"/>
</dbReference>
<organism evidence="2 3">
    <name type="scientific">Pseudofrankia inefficax (strain DSM 45817 / CECT 9037 / DDB 130130 / EuI1c)</name>
    <name type="common">Frankia inefficax</name>
    <dbReference type="NCBI Taxonomy" id="298654"/>
    <lineage>
        <taxon>Bacteria</taxon>
        <taxon>Bacillati</taxon>
        <taxon>Actinomycetota</taxon>
        <taxon>Actinomycetes</taxon>
        <taxon>Frankiales</taxon>
        <taxon>Frankiaceae</taxon>
        <taxon>Pseudofrankia</taxon>
    </lineage>
</organism>
<dbReference type="STRING" id="298654.FraEuI1c_1334"/>
<dbReference type="RefSeq" id="WP_013422521.1">
    <property type="nucleotide sequence ID" value="NC_014666.1"/>
</dbReference>
<dbReference type="GO" id="GO:0003989">
    <property type="term" value="F:acetyl-CoA carboxylase activity"/>
    <property type="evidence" value="ECO:0007669"/>
    <property type="project" value="InterPro"/>
</dbReference>
<dbReference type="AlphaFoldDB" id="E3J3R4"/>
<evidence type="ECO:0008006" key="4">
    <source>
        <dbReference type="Google" id="ProtNLM"/>
    </source>
</evidence>
<proteinExistence type="predicted"/>
<dbReference type="InterPro" id="IPR032716">
    <property type="entry name" value="ACC_epsilon"/>
</dbReference>
<keyword evidence="3" id="KW-1185">Reference proteome</keyword>
<dbReference type="EMBL" id="CP002299">
    <property type="protein sequence ID" value="ADP79401.1"/>
    <property type="molecule type" value="Genomic_DNA"/>
</dbReference>
<name>E3J3R4_PSEI1</name>
<dbReference type="HOGENOM" id="CLU_2408996_0_0_11"/>
<evidence type="ECO:0000313" key="2">
    <source>
        <dbReference type="EMBL" id="ADP79401.1"/>
    </source>
</evidence>
<gene>
    <name evidence="2" type="ordered locus">FraEuI1c_1334</name>
</gene>
<dbReference type="InParanoid" id="E3J3R4"/>
<reference evidence="2 3" key="1">
    <citation type="submission" date="2010-10" db="EMBL/GenBank/DDBJ databases">
        <title>Complete sequence of Frankia sp. EuI1c.</title>
        <authorList>
            <consortium name="US DOE Joint Genome Institute"/>
            <person name="Lucas S."/>
            <person name="Copeland A."/>
            <person name="Lapidus A."/>
            <person name="Cheng J.-F."/>
            <person name="Bruce D."/>
            <person name="Goodwin L."/>
            <person name="Pitluck S."/>
            <person name="Chertkov O."/>
            <person name="Detter J.C."/>
            <person name="Han C."/>
            <person name="Tapia R."/>
            <person name="Land M."/>
            <person name="Hauser L."/>
            <person name="Jeffries C."/>
            <person name="Kyrpides N."/>
            <person name="Ivanova N."/>
            <person name="Mikhailova N."/>
            <person name="Beauchemin N."/>
            <person name="Sen A."/>
            <person name="Sur S.A."/>
            <person name="Gtari M."/>
            <person name="Wall L."/>
            <person name="Tisa L."/>
            <person name="Woyke T."/>
        </authorList>
    </citation>
    <scope>NUCLEOTIDE SEQUENCE [LARGE SCALE GENOMIC DNA]</scope>
    <source>
        <strain evidence="3">DSM 45817 / CECT 9037 / EuI1c</strain>
    </source>
</reference>
<dbReference type="KEGG" id="fri:FraEuI1c_1334"/>
<accession>E3J3R4</accession>
<evidence type="ECO:0000256" key="1">
    <source>
        <dbReference type="SAM" id="MobiDB-lite"/>
    </source>
</evidence>
<dbReference type="GO" id="GO:0004658">
    <property type="term" value="F:propionyl-CoA carboxylase activity"/>
    <property type="evidence" value="ECO:0007669"/>
    <property type="project" value="InterPro"/>
</dbReference>
<dbReference type="Proteomes" id="UP000002484">
    <property type="component" value="Chromosome"/>
</dbReference>
<feature type="region of interest" description="Disordered" evidence="1">
    <location>
        <begin position="1"/>
        <end position="29"/>
    </location>
</feature>
<evidence type="ECO:0000313" key="3">
    <source>
        <dbReference type="Proteomes" id="UP000002484"/>
    </source>
</evidence>